<evidence type="ECO:0000313" key="8">
    <source>
        <dbReference type="Proteomes" id="UP001595925"/>
    </source>
</evidence>
<keyword evidence="8" id="KW-1185">Reference proteome</keyword>
<feature type="transmembrane region" description="Helical" evidence="6">
    <location>
        <begin position="168"/>
        <end position="188"/>
    </location>
</feature>
<feature type="transmembrane region" description="Helical" evidence="6">
    <location>
        <begin position="138"/>
        <end position="162"/>
    </location>
</feature>
<evidence type="ECO:0000256" key="4">
    <source>
        <dbReference type="ARBA" id="ARBA00022989"/>
    </source>
</evidence>
<dbReference type="InterPro" id="IPR050833">
    <property type="entry name" value="Poly_Biosynth_Transport"/>
</dbReference>
<dbReference type="Proteomes" id="UP001595925">
    <property type="component" value="Unassembled WGS sequence"/>
</dbReference>
<gene>
    <name evidence="7" type="ORF">ACFPFO_12520</name>
</gene>
<feature type="transmembrane region" description="Helical" evidence="6">
    <location>
        <begin position="411"/>
        <end position="434"/>
    </location>
</feature>
<dbReference type="PANTHER" id="PTHR30250">
    <property type="entry name" value="PST FAMILY PREDICTED COLANIC ACID TRANSPORTER"/>
    <property type="match status" value="1"/>
</dbReference>
<keyword evidence="2" id="KW-1003">Cell membrane</keyword>
<evidence type="ECO:0000256" key="6">
    <source>
        <dbReference type="SAM" id="Phobius"/>
    </source>
</evidence>
<dbReference type="EMBL" id="JBHSJG010000036">
    <property type="protein sequence ID" value="MFC4988572.1"/>
    <property type="molecule type" value="Genomic_DNA"/>
</dbReference>
<dbReference type="PANTHER" id="PTHR30250:SF28">
    <property type="entry name" value="POLYSACCHARIDE BIOSYNTHESIS PROTEIN"/>
    <property type="match status" value="1"/>
</dbReference>
<sequence>MRLGQTSIVYLVSKVVGSLLGFVATVYFARLLGEEVLGYYSITLALVAWLAIAGKIGITGAIVKRVSEGEERASYITAGGLMMGGVFVVIALATLAFRGAIDRYVGAPVAVFVVLLVFAELLRSFAFSSLQGHHLVHVYALLATVKMGLRSLAQIGLVVAGWALSGMLVGYAAGAIVVGIASLWILGFRPAMPRREHFGRLVEFAKFSWLGNMRAKTFDSVDIIVLGFFVPAGLVGIYSVVWSITQFLNIFGSAISTTLFPEISKEAAEDNSRAVSNLVENALAYAGLLLIPGLIGGGLLGDRLLLIYGEGFVEGTSVLVILVAALLAYTYTMQLLNTLGAVDRPDLAFRANAVFIVSNLLLNFALVPTVGWVGAAVATFLSATVGLSLSFRYARTLVDFAVPYAEIGRQWIAAAAMGGVVYAARGVGETYWIADYNAPFVVSLVGVGAGAYICVLLVISTRFRTTVTDNLPFDVPVVGG</sequence>
<feature type="transmembrane region" description="Helical" evidence="6">
    <location>
        <begin position="312"/>
        <end position="331"/>
    </location>
</feature>
<organism evidence="7 8">
    <name type="scientific">Saliphagus infecundisoli</name>
    <dbReference type="NCBI Taxonomy" id="1849069"/>
    <lineage>
        <taxon>Archaea</taxon>
        <taxon>Methanobacteriati</taxon>
        <taxon>Methanobacteriota</taxon>
        <taxon>Stenosarchaea group</taxon>
        <taxon>Halobacteria</taxon>
        <taxon>Halobacteriales</taxon>
        <taxon>Natrialbaceae</taxon>
        <taxon>Saliphagus</taxon>
    </lineage>
</organism>
<feature type="transmembrane region" description="Helical" evidence="6">
    <location>
        <begin position="104"/>
        <end position="126"/>
    </location>
</feature>
<feature type="transmembrane region" description="Helical" evidence="6">
    <location>
        <begin position="7"/>
        <end position="28"/>
    </location>
</feature>
<dbReference type="InterPro" id="IPR002797">
    <property type="entry name" value="Polysacc_synth"/>
</dbReference>
<accession>A0ABD5QFP9</accession>
<dbReference type="AlphaFoldDB" id="A0ABD5QFP9"/>
<dbReference type="GO" id="GO:0005886">
    <property type="term" value="C:plasma membrane"/>
    <property type="evidence" value="ECO:0007669"/>
    <property type="project" value="UniProtKB-SubCell"/>
</dbReference>
<feature type="transmembrane region" description="Helical" evidence="6">
    <location>
        <begin position="75"/>
        <end position="98"/>
    </location>
</feature>
<comment type="caution">
    <text evidence="7">The sequence shown here is derived from an EMBL/GenBank/DDBJ whole genome shotgun (WGS) entry which is preliminary data.</text>
</comment>
<evidence type="ECO:0000256" key="1">
    <source>
        <dbReference type="ARBA" id="ARBA00004651"/>
    </source>
</evidence>
<evidence type="ECO:0000256" key="5">
    <source>
        <dbReference type="ARBA" id="ARBA00023136"/>
    </source>
</evidence>
<evidence type="ECO:0000313" key="7">
    <source>
        <dbReference type="EMBL" id="MFC4988572.1"/>
    </source>
</evidence>
<keyword evidence="4 6" id="KW-1133">Transmembrane helix</keyword>
<feature type="transmembrane region" description="Helical" evidence="6">
    <location>
        <begin position="40"/>
        <end position="63"/>
    </location>
</feature>
<protein>
    <submittedName>
        <fullName evidence="7">Oligosaccharide flippase family protein</fullName>
    </submittedName>
</protein>
<feature type="transmembrane region" description="Helical" evidence="6">
    <location>
        <begin position="223"/>
        <end position="244"/>
    </location>
</feature>
<comment type="subcellular location">
    <subcellularLocation>
        <location evidence="1">Cell membrane</location>
        <topology evidence="1">Multi-pass membrane protein</topology>
    </subcellularLocation>
</comment>
<keyword evidence="3 6" id="KW-0812">Transmembrane</keyword>
<feature type="transmembrane region" description="Helical" evidence="6">
    <location>
        <begin position="282"/>
        <end position="300"/>
    </location>
</feature>
<dbReference type="RefSeq" id="WP_114575727.1">
    <property type="nucleotide sequence ID" value="NZ_JAIVEF010000001.1"/>
</dbReference>
<keyword evidence="5 6" id="KW-0472">Membrane</keyword>
<proteinExistence type="predicted"/>
<reference evidence="7 8" key="1">
    <citation type="journal article" date="2019" name="Int. J. Syst. Evol. Microbiol.">
        <title>The Global Catalogue of Microorganisms (GCM) 10K type strain sequencing project: providing services to taxonomists for standard genome sequencing and annotation.</title>
        <authorList>
            <consortium name="The Broad Institute Genomics Platform"/>
            <consortium name="The Broad Institute Genome Sequencing Center for Infectious Disease"/>
            <person name="Wu L."/>
            <person name="Ma J."/>
        </authorList>
    </citation>
    <scope>NUCLEOTIDE SEQUENCE [LARGE SCALE GENOMIC DNA]</scope>
    <source>
        <strain evidence="7 8">CGMCC 1.15824</strain>
    </source>
</reference>
<name>A0ABD5QFP9_9EURY</name>
<feature type="transmembrane region" description="Helical" evidence="6">
    <location>
        <begin position="440"/>
        <end position="459"/>
    </location>
</feature>
<dbReference type="Pfam" id="PF01943">
    <property type="entry name" value="Polysacc_synt"/>
    <property type="match status" value="1"/>
</dbReference>
<feature type="transmembrane region" description="Helical" evidence="6">
    <location>
        <begin position="370"/>
        <end position="391"/>
    </location>
</feature>
<evidence type="ECO:0000256" key="3">
    <source>
        <dbReference type="ARBA" id="ARBA00022692"/>
    </source>
</evidence>
<evidence type="ECO:0000256" key="2">
    <source>
        <dbReference type="ARBA" id="ARBA00022475"/>
    </source>
</evidence>